<evidence type="ECO:0008006" key="2">
    <source>
        <dbReference type="Google" id="ProtNLM"/>
    </source>
</evidence>
<sequence>RQTTFSCASPEEIREEIKRRIEALGRAGLVLCPAYDIDEPDIPWQNVAAFLDAVRHFG</sequence>
<comment type="caution">
    <text evidence="1">The sequence shown here is derived from an EMBL/GenBank/DDBJ whole genome shotgun (WGS) entry which is preliminary data.</text>
</comment>
<proteinExistence type="predicted"/>
<dbReference type="Gene3D" id="3.20.20.210">
    <property type="match status" value="1"/>
</dbReference>
<dbReference type="EMBL" id="BARS01018050">
    <property type="protein sequence ID" value="GAF90185.1"/>
    <property type="molecule type" value="Genomic_DNA"/>
</dbReference>
<name>X0UNV0_9ZZZZ</name>
<feature type="non-terminal residue" evidence="1">
    <location>
        <position position="1"/>
    </location>
</feature>
<evidence type="ECO:0000313" key="1">
    <source>
        <dbReference type="EMBL" id="GAF90185.1"/>
    </source>
</evidence>
<dbReference type="AlphaFoldDB" id="X0UNV0"/>
<gene>
    <name evidence="1" type="ORF">S01H1_29442</name>
</gene>
<protein>
    <recommendedName>
        <fullName evidence="2">Uroporphyrinogen decarboxylase (URO-D) domain-containing protein</fullName>
    </recommendedName>
</protein>
<accession>X0UNV0</accession>
<reference evidence="1" key="1">
    <citation type="journal article" date="2014" name="Front. Microbiol.">
        <title>High frequency of phylogenetically diverse reductive dehalogenase-homologous genes in deep subseafloor sedimentary metagenomes.</title>
        <authorList>
            <person name="Kawai M."/>
            <person name="Futagami T."/>
            <person name="Toyoda A."/>
            <person name="Takaki Y."/>
            <person name="Nishi S."/>
            <person name="Hori S."/>
            <person name="Arai W."/>
            <person name="Tsubouchi T."/>
            <person name="Morono Y."/>
            <person name="Uchiyama I."/>
            <person name="Ito T."/>
            <person name="Fujiyama A."/>
            <person name="Inagaki F."/>
            <person name="Takami H."/>
        </authorList>
    </citation>
    <scope>NUCLEOTIDE SEQUENCE</scope>
    <source>
        <strain evidence="1">Expedition CK06-06</strain>
    </source>
</reference>
<dbReference type="InterPro" id="IPR038071">
    <property type="entry name" value="UROD/MetE-like_sf"/>
</dbReference>
<dbReference type="SUPFAM" id="SSF51726">
    <property type="entry name" value="UROD/MetE-like"/>
    <property type="match status" value="1"/>
</dbReference>
<organism evidence="1">
    <name type="scientific">marine sediment metagenome</name>
    <dbReference type="NCBI Taxonomy" id="412755"/>
    <lineage>
        <taxon>unclassified sequences</taxon>
        <taxon>metagenomes</taxon>
        <taxon>ecological metagenomes</taxon>
    </lineage>
</organism>